<organism evidence="5 6">
    <name type="scientific">Paraburkholderia kirstenboschensis</name>
    <dbReference type="NCBI Taxonomy" id="1245436"/>
    <lineage>
        <taxon>Bacteria</taxon>
        <taxon>Pseudomonadati</taxon>
        <taxon>Pseudomonadota</taxon>
        <taxon>Betaproteobacteria</taxon>
        <taxon>Burkholderiales</taxon>
        <taxon>Burkholderiaceae</taxon>
        <taxon>Paraburkholderia</taxon>
    </lineage>
</organism>
<evidence type="ECO:0000256" key="1">
    <source>
        <dbReference type="ARBA" id="ARBA00022829"/>
    </source>
</evidence>
<gene>
    <name evidence="5" type="ORF">RW095_38475</name>
</gene>
<dbReference type="RefSeq" id="WP_317020867.1">
    <property type="nucleotide sequence ID" value="NZ_CP136513.1"/>
</dbReference>
<proteinExistence type="predicted"/>
<sequence length="322" mass="35409">MLATVVSRYVELRHAMGFKFHAQSGLLRGFAAFADAREDGFIRTQSVIDWAGHAPSGAQRRNRLLTVRRFALAMQAEDPQHECPPGDVFGRESPKRGIRHIYSRSDLSTLLAAAAQLEPARSLRPATYVTLFALLAATGLRISEALALTIDDFTDDGLLIRATKFSKNRLVPLHETTDLALRAYLARRARVGACDSNFFVSANGHRLCYDTVMSVFLKLVRSSGLREGPGKPGPRIHDLRHTFAVRSLEQCTGDPRSIARHVLALSTYLGHAHVADTYWYLQGTPILTAQIAAAGEVLFAQAQIRSFQSGHPVQTLARPVAV</sequence>
<keyword evidence="6" id="KW-1185">Reference proteome</keyword>
<keyword evidence="3" id="KW-0233">DNA recombination</keyword>
<dbReference type="PROSITE" id="PS51898">
    <property type="entry name" value="TYR_RECOMBINASE"/>
    <property type="match status" value="1"/>
</dbReference>
<evidence type="ECO:0000256" key="2">
    <source>
        <dbReference type="ARBA" id="ARBA00022908"/>
    </source>
</evidence>
<keyword evidence="2" id="KW-0229">DNA integration</keyword>
<dbReference type="PANTHER" id="PTHR30349:SF81">
    <property type="entry name" value="TYROSINE RECOMBINASE XERC"/>
    <property type="match status" value="1"/>
</dbReference>
<reference evidence="5 6" key="1">
    <citation type="submission" date="2023-10" db="EMBL/GenBank/DDBJ databases">
        <title>Surface-active antibiotics is a multifunctional adaptation for post-fire microbes.</title>
        <authorList>
            <person name="Liu M.D."/>
            <person name="Du Y."/>
            <person name="Koupaei S.K."/>
            <person name="Kim N.R."/>
            <person name="Zhang W."/>
            <person name="Traxler M.F."/>
        </authorList>
    </citation>
    <scope>NUCLEOTIDE SEQUENCE [LARGE SCALE GENOMIC DNA]</scope>
    <source>
        <strain evidence="5 6">F3</strain>
    </source>
</reference>
<name>A0ABZ0EN39_9BURK</name>
<dbReference type="Proteomes" id="UP001302652">
    <property type="component" value="Chromosome 1"/>
</dbReference>
<evidence type="ECO:0000313" key="6">
    <source>
        <dbReference type="Proteomes" id="UP001302652"/>
    </source>
</evidence>
<dbReference type="InterPro" id="IPR011010">
    <property type="entry name" value="DNA_brk_join_enz"/>
</dbReference>
<evidence type="ECO:0000259" key="4">
    <source>
        <dbReference type="PROSITE" id="PS51898"/>
    </source>
</evidence>
<keyword evidence="1" id="KW-0159">Chromosome partition</keyword>
<dbReference type="PANTHER" id="PTHR30349">
    <property type="entry name" value="PHAGE INTEGRASE-RELATED"/>
    <property type="match status" value="1"/>
</dbReference>
<evidence type="ECO:0000313" key="5">
    <source>
        <dbReference type="EMBL" id="WOD18604.1"/>
    </source>
</evidence>
<dbReference type="Pfam" id="PF00589">
    <property type="entry name" value="Phage_integrase"/>
    <property type="match status" value="1"/>
</dbReference>
<dbReference type="InterPro" id="IPR050090">
    <property type="entry name" value="Tyrosine_recombinase_XerCD"/>
</dbReference>
<evidence type="ECO:0000256" key="3">
    <source>
        <dbReference type="ARBA" id="ARBA00023172"/>
    </source>
</evidence>
<dbReference type="SUPFAM" id="SSF56349">
    <property type="entry name" value="DNA breaking-rejoining enzymes"/>
    <property type="match status" value="1"/>
</dbReference>
<accession>A0ABZ0EN39</accession>
<protein>
    <submittedName>
        <fullName evidence="5">Tyrosine-type recombinase/integrase</fullName>
    </submittedName>
</protein>
<dbReference type="EMBL" id="CP136513">
    <property type="protein sequence ID" value="WOD18604.1"/>
    <property type="molecule type" value="Genomic_DNA"/>
</dbReference>
<feature type="domain" description="Tyr recombinase" evidence="4">
    <location>
        <begin position="97"/>
        <end position="293"/>
    </location>
</feature>
<dbReference type="InterPro" id="IPR002104">
    <property type="entry name" value="Integrase_catalytic"/>
</dbReference>
<dbReference type="InterPro" id="IPR013762">
    <property type="entry name" value="Integrase-like_cat_sf"/>
</dbReference>
<dbReference type="Gene3D" id="1.10.443.10">
    <property type="entry name" value="Intergrase catalytic core"/>
    <property type="match status" value="1"/>
</dbReference>